<dbReference type="EMBL" id="CP031307">
    <property type="protein sequence ID" value="QCC56893.1"/>
    <property type="molecule type" value="Genomic_DNA"/>
</dbReference>
<name>A0A4D6HSN3_9EURY</name>
<protein>
    <submittedName>
        <fullName evidence="1">Uncharacterized protein</fullName>
    </submittedName>
</protein>
<keyword evidence="1" id="KW-0614">Plasmid</keyword>
<reference evidence="1 2" key="1">
    <citation type="journal article" date="2019" name="Nat. Commun.">
        <title>A new type of DNA phosphorothioation-based antiviral system in archaea.</title>
        <authorList>
            <person name="Xiong L."/>
            <person name="Liu S."/>
            <person name="Chen S."/>
            <person name="Xiao Y."/>
            <person name="Zhu B."/>
            <person name="Gao Y."/>
            <person name="Zhang Y."/>
            <person name="Chen B."/>
            <person name="Luo J."/>
            <person name="Deng Z."/>
            <person name="Chen X."/>
            <person name="Wang L."/>
            <person name="Chen S."/>
        </authorList>
    </citation>
    <scope>NUCLEOTIDE SEQUENCE [LARGE SCALE GENOMIC DNA]</scope>
    <source>
        <strain evidence="1 2">JCM 10635</strain>
        <plasmid evidence="1 2">unnamed2</plasmid>
    </source>
</reference>
<geneLocation type="plasmid" evidence="1">
    <name>unnamed2</name>
</geneLocation>
<dbReference type="KEGG" id="nbg:DV706_20400"/>
<sequence length="62" mass="6808">MTAYAVEYSILAPVVHERLLMPIGHCWTRSNAGSVVRNLTSVSVSNRCFPLETACPKPSQMS</sequence>
<gene>
    <name evidence="1" type="ORF">DV706_20400</name>
</gene>
<proteinExistence type="predicted"/>
<evidence type="ECO:0000313" key="1">
    <source>
        <dbReference type="EMBL" id="QCC56893.1"/>
    </source>
</evidence>
<dbReference type="AlphaFoldDB" id="A0A4D6HSN3"/>
<dbReference type="Proteomes" id="UP000296822">
    <property type="component" value="Plasmid unnamed2"/>
</dbReference>
<organism evidence="1 2">
    <name type="scientific">Natronorubrum bangense</name>
    <dbReference type="NCBI Taxonomy" id="61858"/>
    <lineage>
        <taxon>Archaea</taxon>
        <taxon>Methanobacteriati</taxon>
        <taxon>Methanobacteriota</taxon>
        <taxon>Stenosarchaea group</taxon>
        <taxon>Halobacteria</taxon>
        <taxon>Halobacteriales</taxon>
        <taxon>Natrialbaceae</taxon>
        <taxon>Natronorubrum</taxon>
    </lineage>
</organism>
<accession>A0A4D6HSN3</accession>
<evidence type="ECO:0000313" key="2">
    <source>
        <dbReference type="Proteomes" id="UP000296822"/>
    </source>
</evidence>